<dbReference type="AlphaFoldDB" id="A0A2A9P401"/>
<evidence type="ECO:0000313" key="2">
    <source>
        <dbReference type="Proteomes" id="UP000037136"/>
    </source>
</evidence>
<proteinExistence type="predicted"/>
<reference evidence="1 2" key="1">
    <citation type="journal article" date="2015" name="BMC Genomics">
        <title>Gene expression during zombie ant biting behavior reflects the complexity underlying fungal parasitic behavioral manipulation.</title>
        <authorList>
            <person name="de Bekker C."/>
            <person name="Ohm R.A."/>
            <person name="Loreto R.G."/>
            <person name="Sebastian A."/>
            <person name="Albert I."/>
            <person name="Merrow M."/>
            <person name="Brachmann A."/>
            <person name="Hughes D.P."/>
        </authorList>
    </citation>
    <scope>NUCLEOTIDE SEQUENCE [LARGE SCALE GENOMIC DNA]</scope>
    <source>
        <strain evidence="1 2">SC16a</strain>
    </source>
</reference>
<reference evidence="1 2" key="2">
    <citation type="journal article" date="2017" name="Sci. Rep.">
        <title>Ant-infecting Ophiocordyceps genomes reveal a high diversity of potential behavioral manipulation genes and a possible major role for enterotoxins.</title>
        <authorList>
            <person name="de Bekker C."/>
            <person name="Ohm R.A."/>
            <person name="Evans H.C."/>
            <person name="Brachmann A."/>
            <person name="Hughes D.P."/>
        </authorList>
    </citation>
    <scope>NUCLEOTIDE SEQUENCE [LARGE SCALE GENOMIC DNA]</scope>
    <source>
        <strain evidence="1 2">SC16a</strain>
    </source>
</reference>
<protein>
    <submittedName>
        <fullName evidence="1">Uncharacterized protein</fullName>
    </submittedName>
</protein>
<dbReference type="EMBL" id="LAZP02000793">
    <property type="protein sequence ID" value="PFH55721.1"/>
    <property type="molecule type" value="Genomic_DNA"/>
</dbReference>
<comment type="caution">
    <text evidence="1">The sequence shown here is derived from an EMBL/GenBank/DDBJ whole genome shotgun (WGS) entry which is preliminary data.</text>
</comment>
<keyword evidence="2" id="KW-1185">Reference proteome</keyword>
<evidence type="ECO:0000313" key="1">
    <source>
        <dbReference type="EMBL" id="PFH55721.1"/>
    </source>
</evidence>
<accession>A0A2A9P401</accession>
<dbReference type="Proteomes" id="UP000037136">
    <property type="component" value="Unassembled WGS sequence"/>
</dbReference>
<gene>
    <name evidence="1" type="ORF">XA68_17732</name>
</gene>
<sequence length="69" mass="7934">MRRPSTALRHAVFLSRLWSVPAKRDARATCRRTHRHIHGTLSEEPVTQTRRIRPLLQGSVSVDMDLHAP</sequence>
<name>A0A2A9P401_OPHUN</name>
<organism evidence="1 2">
    <name type="scientific">Ophiocordyceps unilateralis</name>
    <name type="common">Zombie-ant fungus</name>
    <name type="synonym">Torrubia unilateralis</name>
    <dbReference type="NCBI Taxonomy" id="268505"/>
    <lineage>
        <taxon>Eukaryota</taxon>
        <taxon>Fungi</taxon>
        <taxon>Dikarya</taxon>
        <taxon>Ascomycota</taxon>
        <taxon>Pezizomycotina</taxon>
        <taxon>Sordariomycetes</taxon>
        <taxon>Hypocreomycetidae</taxon>
        <taxon>Hypocreales</taxon>
        <taxon>Ophiocordycipitaceae</taxon>
        <taxon>Ophiocordyceps</taxon>
    </lineage>
</organism>